<feature type="domain" description="Gfo/Idh/MocA-like oxidoreductase N-terminal" evidence="2">
    <location>
        <begin position="7"/>
        <end position="126"/>
    </location>
</feature>
<dbReference type="InterPro" id="IPR000683">
    <property type="entry name" value="Gfo/Idh/MocA-like_OxRdtase_N"/>
</dbReference>
<dbReference type="InterPro" id="IPR051450">
    <property type="entry name" value="Gfo/Idh/MocA_Oxidoreductases"/>
</dbReference>
<comment type="similarity">
    <text evidence="1">Belongs to the Gfo/Idh/MocA family.</text>
</comment>
<evidence type="ECO:0000259" key="3">
    <source>
        <dbReference type="Pfam" id="PF02894"/>
    </source>
</evidence>
<feature type="domain" description="Gfo/Idh/MocA-like oxidoreductase C-terminal" evidence="3">
    <location>
        <begin position="140"/>
        <end position="402"/>
    </location>
</feature>
<dbReference type="PANTHER" id="PTHR43377">
    <property type="entry name" value="BILIVERDIN REDUCTASE A"/>
    <property type="match status" value="1"/>
</dbReference>
<proteinExistence type="inferred from homology"/>
<dbReference type="SUPFAM" id="SSF51735">
    <property type="entry name" value="NAD(P)-binding Rossmann-fold domains"/>
    <property type="match status" value="1"/>
</dbReference>
<evidence type="ECO:0000313" key="5">
    <source>
        <dbReference type="Proteomes" id="UP000199387"/>
    </source>
</evidence>
<dbReference type="STRING" id="1236220.SAMN04488112_12252"/>
<organism evidence="4 5">
    <name type="scientific">Melghirimyces thermohalophilus</name>
    <dbReference type="NCBI Taxonomy" id="1236220"/>
    <lineage>
        <taxon>Bacteria</taxon>
        <taxon>Bacillati</taxon>
        <taxon>Bacillota</taxon>
        <taxon>Bacilli</taxon>
        <taxon>Bacillales</taxon>
        <taxon>Thermoactinomycetaceae</taxon>
        <taxon>Melghirimyces</taxon>
    </lineage>
</organism>
<reference evidence="4 5" key="1">
    <citation type="submission" date="2016-10" db="EMBL/GenBank/DDBJ databases">
        <authorList>
            <person name="de Groot N.N."/>
        </authorList>
    </citation>
    <scope>NUCLEOTIDE SEQUENCE [LARGE SCALE GENOMIC DNA]</scope>
    <source>
        <strain evidence="4 5">DSM 45514</strain>
    </source>
</reference>
<accession>A0A1G6QNN2</accession>
<sequence>MKQVTAIVLGAGDRGTRAYAPYSLQFPHELKIVGVAEVNGKRRQQFAQMYRLEEKASYSRWEDLLQKPRMADVAIITTQDRLHYAPAMKALEKGYHVLLEKPMSPDPEECIRMERKAAETGRLLTICHVLRYTPFWSAIKGVIDQGKIGDVVSIQLNENVGYQHMAHSFVRGNWRRSDRSSPMILAKSCHDLDLLAWLVGAPCERVSSFGSLTHFTEKNAPKEAPHRCLDGCPAEPHCPYYAPRFYLGEGRDWARKITETDTEEGILEALRSGPYGRCVYRSDNNVVDHQVVNMEFANGATATFSMCGFTQDITRIVQIMGTKGEIRGNLIHNRFTLYDFLTRNMSEIRVHAPGDSHGGGDYAVIRHFLQQVRHPDGQESLTSAKASVQSHLMAFAAEESRLHQGKVIELEDYASRMMGG</sequence>
<dbReference type="RefSeq" id="WP_091572620.1">
    <property type="nucleotide sequence ID" value="NZ_FMZA01000022.1"/>
</dbReference>
<evidence type="ECO:0000313" key="4">
    <source>
        <dbReference type="EMBL" id="SDC93295.1"/>
    </source>
</evidence>
<dbReference type="GO" id="GO:0000166">
    <property type="term" value="F:nucleotide binding"/>
    <property type="evidence" value="ECO:0007669"/>
    <property type="project" value="InterPro"/>
</dbReference>
<dbReference type="Pfam" id="PF01408">
    <property type="entry name" value="GFO_IDH_MocA"/>
    <property type="match status" value="1"/>
</dbReference>
<dbReference type="SUPFAM" id="SSF55347">
    <property type="entry name" value="Glyceraldehyde-3-phosphate dehydrogenase-like, C-terminal domain"/>
    <property type="match status" value="1"/>
</dbReference>
<dbReference type="Proteomes" id="UP000199387">
    <property type="component" value="Unassembled WGS sequence"/>
</dbReference>
<dbReference type="AlphaFoldDB" id="A0A1G6QNN2"/>
<protein>
    <submittedName>
        <fullName evidence="4">Oxidoreductase family, C-terminal alpha/beta domain</fullName>
    </submittedName>
</protein>
<dbReference type="Gene3D" id="3.30.360.10">
    <property type="entry name" value="Dihydrodipicolinate Reductase, domain 2"/>
    <property type="match status" value="1"/>
</dbReference>
<dbReference type="PANTHER" id="PTHR43377:SF2">
    <property type="entry name" value="BINDING ROSSMANN FOLD OXIDOREDUCTASE, PUTATIVE (AFU_ORTHOLOGUE AFUA_4G00560)-RELATED"/>
    <property type="match status" value="1"/>
</dbReference>
<gene>
    <name evidence="4" type="ORF">SAMN04488112_12252</name>
</gene>
<dbReference type="Pfam" id="PF02894">
    <property type="entry name" value="GFO_IDH_MocA_C"/>
    <property type="match status" value="1"/>
</dbReference>
<dbReference type="InterPro" id="IPR004104">
    <property type="entry name" value="Gfo/Idh/MocA-like_OxRdtase_C"/>
</dbReference>
<dbReference type="OrthoDB" id="9781031at2"/>
<dbReference type="Gene3D" id="3.40.50.720">
    <property type="entry name" value="NAD(P)-binding Rossmann-like Domain"/>
    <property type="match status" value="1"/>
</dbReference>
<evidence type="ECO:0000256" key="1">
    <source>
        <dbReference type="ARBA" id="ARBA00010928"/>
    </source>
</evidence>
<evidence type="ECO:0000259" key="2">
    <source>
        <dbReference type="Pfam" id="PF01408"/>
    </source>
</evidence>
<keyword evidence="5" id="KW-1185">Reference proteome</keyword>
<name>A0A1G6QNN2_9BACL</name>
<dbReference type="InterPro" id="IPR036291">
    <property type="entry name" value="NAD(P)-bd_dom_sf"/>
</dbReference>
<dbReference type="EMBL" id="FMZA01000022">
    <property type="protein sequence ID" value="SDC93295.1"/>
    <property type="molecule type" value="Genomic_DNA"/>
</dbReference>